<name>A0ABP7FYB4_9ACTN</name>
<dbReference type="SUPFAM" id="SSF47336">
    <property type="entry name" value="ACP-like"/>
    <property type="match status" value="1"/>
</dbReference>
<sequence length="88" mass="9452">MAEPGASLRDLDKWLTAEVARLVGVSPAAVDRDMPFRELGLSSVQAVDLVAMTEDRYGLALSPTLLFEHPTLSQVVAAIRDEAAGRSE</sequence>
<dbReference type="Pfam" id="PF00550">
    <property type="entry name" value="PP-binding"/>
    <property type="match status" value="1"/>
</dbReference>
<evidence type="ECO:0000259" key="3">
    <source>
        <dbReference type="PROSITE" id="PS50075"/>
    </source>
</evidence>
<dbReference type="EMBL" id="BAABDD010000011">
    <property type="protein sequence ID" value="GAA3746822.1"/>
    <property type="molecule type" value="Genomic_DNA"/>
</dbReference>
<accession>A0ABP7FYB4</accession>
<evidence type="ECO:0000313" key="5">
    <source>
        <dbReference type="Proteomes" id="UP001500908"/>
    </source>
</evidence>
<dbReference type="Gene3D" id="1.10.1200.10">
    <property type="entry name" value="ACP-like"/>
    <property type="match status" value="1"/>
</dbReference>
<dbReference type="PROSITE" id="PS50075">
    <property type="entry name" value="CARRIER"/>
    <property type="match status" value="1"/>
</dbReference>
<feature type="domain" description="Carrier" evidence="3">
    <location>
        <begin position="6"/>
        <end position="83"/>
    </location>
</feature>
<dbReference type="Proteomes" id="UP001500908">
    <property type="component" value="Unassembled WGS sequence"/>
</dbReference>
<protein>
    <recommendedName>
        <fullName evidence="3">Carrier domain-containing protein</fullName>
    </recommendedName>
</protein>
<keyword evidence="2" id="KW-0597">Phosphoprotein</keyword>
<reference evidence="5" key="1">
    <citation type="journal article" date="2019" name="Int. J. Syst. Evol. Microbiol.">
        <title>The Global Catalogue of Microorganisms (GCM) 10K type strain sequencing project: providing services to taxonomists for standard genome sequencing and annotation.</title>
        <authorList>
            <consortium name="The Broad Institute Genomics Platform"/>
            <consortium name="The Broad Institute Genome Sequencing Center for Infectious Disease"/>
            <person name="Wu L."/>
            <person name="Ma J."/>
        </authorList>
    </citation>
    <scope>NUCLEOTIDE SEQUENCE [LARGE SCALE GENOMIC DNA]</scope>
    <source>
        <strain evidence="5">JCM 17137</strain>
    </source>
</reference>
<dbReference type="InterPro" id="IPR036736">
    <property type="entry name" value="ACP-like_sf"/>
</dbReference>
<evidence type="ECO:0000256" key="1">
    <source>
        <dbReference type="ARBA" id="ARBA00022450"/>
    </source>
</evidence>
<keyword evidence="5" id="KW-1185">Reference proteome</keyword>
<gene>
    <name evidence="4" type="ORF">GCM10022402_27920</name>
</gene>
<dbReference type="InterPro" id="IPR009081">
    <property type="entry name" value="PP-bd_ACP"/>
</dbReference>
<dbReference type="InterPro" id="IPR020806">
    <property type="entry name" value="PKS_PP-bd"/>
</dbReference>
<proteinExistence type="predicted"/>
<evidence type="ECO:0000256" key="2">
    <source>
        <dbReference type="ARBA" id="ARBA00022553"/>
    </source>
</evidence>
<organism evidence="4 5">
    <name type="scientific">Salinactinospora qingdaonensis</name>
    <dbReference type="NCBI Taxonomy" id="702744"/>
    <lineage>
        <taxon>Bacteria</taxon>
        <taxon>Bacillati</taxon>
        <taxon>Actinomycetota</taxon>
        <taxon>Actinomycetes</taxon>
        <taxon>Streptosporangiales</taxon>
        <taxon>Nocardiopsidaceae</taxon>
        <taxon>Salinactinospora</taxon>
    </lineage>
</organism>
<keyword evidence="1" id="KW-0596">Phosphopantetheine</keyword>
<evidence type="ECO:0000313" key="4">
    <source>
        <dbReference type="EMBL" id="GAA3746822.1"/>
    </source>
</evidence>
<dbReference type="RefSeq" id="WP_344971757.1">
    <property type="nucleotide sequence ID" value="NZ_BAABDD010000011.1"/>
</dbReference>
<dbReference type="SMART" id="SM01294">
    <property type="entry name" value="PKS_PP_betabranch"/>
    <property type="match status" value="1"/>
</dbReference>
<dbReference type="SMART" id="SM00823">
    <property type="entry name" value="PKS_PP"/>
    <property type="match status" value="1"/>
</dbReference>
<comment type="caution">
    <text evidence="4">The sequence shown here is derived from an EMBL/GenBank/DDBJ whole genome shotgun (WGS) entry which is preliminary data.</text>
</comment>